<gene>
    <name evidence="1" type="ORF">ES332_A13G107700v1</name>
</gene>
<protein>
    <submittedName>
        <fullName evidence="1">Uncharacterized protein</fullName>
    </submittedName>
</protein>
<accession>A0A5D2MJA1</accession>
<proteinExistence type="predicted"/>
<evidence type="ECO:0000313" key="1">
    <source>
        <dbReference type="EMBL" id="TYH91288.1"/>
    </source>
</evidence>
<dbReference type="Proteomes" id="UP000322667">
    <property type="component" value="Chromosome A13"/>
</dbReference>
<reference evidence="1 2" key="1">
    <citation type="submission" date="2019-07" db="EMBL/GenBank/DDBJ databases">
        <title>WGS assembly of Gossypium tomentosum.</title>
        <authorList>
            <person name="Chen Z.J."/>
            <person name="Sreedasyam A."/>
            <person name="Ando A."/>
            <person name="Song Q."/>
            <person name="De L."/>
            <person name="Hulse-Kemp A."/>
            <person name="Ding M."/>
            <person name="Ye W."/>
            <person name="Kirkbride R."/>
            <person name="Jenkins J."/>
            <person name="Plott C."/>
            <person name="Lovell J."/>
            <person name="Lin Y.-M."/>
            <person name="Vaughn R."/>
            <person name="Liu B."/>
            <person name="Li W."/>
            <person name="Simpson S."/>
            <person name="Scheffler B."/>
            <person name="Saski C."/>
            <person name="Grover C."/>
            <person name="Hu G."/>
            <person name="Conover J."/>
            <person name="Carlson J."/>
            <person name="Shu S."/>
            <person name="Boston L."/>
            <person name="Williams M."/>
            <person name="Peterson D."/>
            <person name="Mcgee K."/>
            <person name="Jones D."/>
            <person name="Wendel J."/>
            <person name="Stelly D."/>
            <person name="Grimwood J."/>
            <person name="Schmutz J."/>
        </authorList>
    </citation>
    <scope>NUCLEOTIDE SEQUENCE [LARGE SCALE GENOMIC DNA]</scope>
    <source>
        <strain evidence="1">7179.01</strain>
    </source>
</reference>
<name>A0A5D2MJA1_GOSTO</name>
<evidence type="ECO:0000313" key="2">
    <source>
        <dbReference type="Proteomes" id="UP000322667"/>
    </source>
</evidence>
<organism evidence="1 2">
    <name type="scientific">Gossypium tomentosum</name>
    <name type="common">Hawaiian cotton</name>
    <name type="synonym">Gossypium sandvicense</name>
    <dbReference type="NCBI Taxonomy" id="34277"/>
    <lineage>
        <taxon>Eukaryota</taxon>
        <taxon>Viridiplantae</taxon>
        <taxon>Streptophyta</taxon>
        <taxon>Embryophyta</taxon>
        <taxon>Tracheophyta</taxon>
        <taxon>Spermatophyta</taxon>
        <taxon>Magnoliopsida</taxon>
        <taxon>eudicotyledons</taxon>
        <taxon>Gunneridae</taxon>
        <taxon>Pentapetalae</taxon>
        <taxon>rosids</taxon>
        <taxon>malvids</taxon>
        <taxon>Malvales</taxon>
        <taxon>Malvaceae</taxon>
        <taxon>Malvoideae</taxon>
        <taxon>Gossypium</taxon>
    </lineage>
</organism>
<keyword evidence="2" id="KW-1185">Reference proteome</keyword>
<dbReference type="AlphaFoldDB" id="A0A5D2MJA1"/>
<dbReference type="EMBL" id="CM017622">
    <property type="protein sequence ID" value="TYH91288.1"/>
    <property type="molecule type" value="Genomic_DNA"/>
</dbReference>
<sequence length="180" mass="20929">MTPSSPFSSSPSPSPSPSLSPWVVNQCHCQQTFQVPYPHPKLLKSYTISKNNDEKVLSRTNTRVGVKDANSTVFGLSQNLRLYVQFLAPVNRGSKFNKDKEEKLDYYVNMGYAIRTLIEEFLDIFYRELSFDIYSWRNSVRKKQPRKPRRQHLPPKPMFLMLANEKQQLEITISEVNNNL</sequence>